<evidence type="ECO:0000259" key="17">
    <source>
        <dbReference type="PROSITE" id="PS50271"/>
    </source>
</evidence>
<keyword evidence="6 13" id="KW-0863">Zinc-finger</keyword>
<dbReference type="InterPro" id="IPR001394">
    <property type="entry name" value="Peptidase_C19_UCH"/>
</dbReference>
<dbReference type="EC" id="3.4.19.12" evidence="14"/>
<dbReference type="PROSITE" id="PS50030">
    <property type="entry name" value="UBA"/>
    <property type="match status" value="2"/>
</dbReference>
<name>A0A2H9TGX5_9FUNG</name>
<dbReference type="SMART" id="SM00290">
    <property type="entry name" value="ZnF_UBP"/>
    <property type="match status" value="2"/>
</dbReference>
<protein>
    <recommendedName>
        <fullName evidence="14">Ubiquitin carboxyl-terminal hydrolase</fullName>
        <ecNumber evidence="14">3.4.19.12</ecNumber>
    </recommendedName>
</protein>
<evidence type="ECO:0000256" key="11">
    <source>
        <dbReference type="PIRSR" id="PIRSR016308-1"/>
    </source>
</evidence>
<feature type="domain" description="USP" evidence="16">
    <location>
        <begin position="300"/>
        <end position="732"/>
    </location>
</feature>
<proteinExistence type="inferred from homology"/>
<dbReference type="InterPro" id="IPR009060">
    <property type="entry name" value="UBA-like_sf"/>
</dbReference>
<feature type="domain" description="UBP-type" evidence="17">
    <location>
        <begin position="149"/>
        <end position="258"/>
    </location>
</feature>
<dbReference type="PROSITE" id="PS00972">
    <property type="entry name" value="USP_1"/>
    <property type="match status" value="1"/>
</dbReference>
<evidence type="ECO:0000313" key="19">
    <source>
        <dbReference type="Proteomes" id="UP000240830"/>
    </source>
</evidence>
<dbReference type="GO" id="GO:0006508">
    <property type="term" value="P:proteolysis"/>
    <property type="evidence" value="ECO:0007669"/>
    <property type="project" value="UniProtKB-KW"/>
</dbReference>
<dbReference type="OrthoDB" id="361536at2759"/>
<sequence length="733" mass="81109">MNSFVHVMSSCESTWQAGSTLDLFQSDDESGLDVCLSCFNGGCTGRNTPNHSQRHYRKTSHALVMNLKRRVKSGRDADQQPSKLQKLEIVPEREPEYDWSCTVRCVACSTEWEKDSEEIAAAEAVVKAIISSISAQKKINVQAWQEEAVPCDHTKSLTQETGLVTKLGIRDQCSECDMKDNLWICLTCGSIGCGRKQYDGTGGNGHGASHFDATRHPVAVKLGTISPEGSADVHCYICSEMRVDPKLSEHLSTFGIDLAGMEKTERTMAELQLEQNMKFDFSMVTDDGKQLEAVHGAGLTGLKNLGNSCYISSSVQSLFLLETFRQKYFDNAVEHFNKCQRDCSSCFVCQASKLSTGLWNGERHVISPWMFKSVTASGHAEFSTARQQDASEFLSYLFKVIQRSDPENAQALVAPFTFGQQQELACASCGDTRFQHSKSTMLSLQLSNVLASSDDNVTVSDQLHLTQFLEKTFSPDSVEAKCSKCGANEKHKCIKMTNAPEYLAMSLSRYVMRNWVPQKIDMSVMVPFTNLDISPFIGVAMDAAVEEEPSVDEAVLMELTGMGFPLAKCKKAIIETGNSGSEAALNWIFEHMDDVVEEESNNSREPVVSQESIQMLIDAGFTKEKATLALKETGGDMERAFDWILSHPDKSEEIANPAGSTETTNSTKSTNYNLVAFISHKGPSVHCGHYIAHVKDTTGRWIMFNDERVVVADPQPPATAAEKAYVYIYQRQK</sequence>
<dbReference type="InterPro" id="IPR013083">
    <property type="entry name" value="Znf_RING/FYVE/PHD"/>
</dbReference>
<dbReference type="PANTHER" id="PTHR24006:SF664">
    <property type="entry name" value="UBIQUITIN CARBOXYL-TERMINAL HYDROLASE"/>
    <property type="match status" value="1"/>
</dbReference>
<dbReference type="SMART" id="SM00165">
    <property type="entry name" value="UBA"/>
    <property type="match status" value="2"/>
</dbReference>
<dbReference type="InterPro" id="IPR015940">
    <property type="entry name" value="UBA"/>
</dbReference>
<evidence type="ECO:0000259" key="15">
    <source>
        <dbReference type="PROSITE" id="PS50030"/>
    </source>
</evidence>
<dbReference type="InterPro" id="IPR001607">
    <property type="entry name" value="Znf_UBP"/>
</dbReference>
<reference evidence="18 19" key="1">
    <citation type="submission" date="2016-10" db="EMBL/GenBank/DDBJ databases">
        <title>The genome of Paramicrosporidium saccamoebae is the missing link in understanding Cryptomycota and Microsporidia evolution.</title>
        <authorList>
            <person name="Quandt C.A."/>
            <person name="Beaudet D."/>
            <person name="Corsaro D."/>
            <person name="Michel R."/>
            <person name="Corradi N."/>
            <person name="James T."/>
        </authorList>
    </citation>
    <scope>NUCLEOTIDE SEQUENCE [LARGE SCALE GENOMIC DNA]</scope>
    <source>
        <strain evidence="18 19">KSL3</strain>
    </source>
</reference>
<dbReference type="PROSITE" id="PS50235">
    <property type="entry name" value="USP_3"/>
    <property type="match status" value="1"/>
</dbReference>
<dbReference type="PROSITE" id="PS50271">
    <property type="entry name" value="ZF_UBP"/>
    <property type="match status" value="1"/>
</dbReference>
<dbReference type="CDD" id="cd14386">
    <property type="entry name" value="UBA2_UBP5"/>
    <property type="match status" value="1"/>
</dbReference>
<keyword evidence="5" id="KW-0677">Repeat</keyword>
<dbReference type="Pfam" id="PF17807">
    <property type="entry name" value="zf-UBP_var"/>
    <property type="match status" value="1"/>
</dbReference>
<dbReference type="Gene3D" id="3.90.70.10">
    <property type="entry name" value="Cysteine proteinases"/>
    <property type="match status" value="1"/>
</dbReference>
<dbReference type="AlphaFoldDB" id="A0A2H9TGX5"/>
<gene>
    <name evidence="18" type="ORF">PSACC_03157</name>
</gene>
<dbReference type="CDD" id="cd14294">
    <property type="entry name" value="UBA1_UBP5_like"/>
    <property type="match status" value="1"/>
</dbReference>
<feature type="binding site" evidence="12">
    <location>
        <position position="206"/>
    </location>
    <ligand>
        <name>Zn(2+)</name>
        <dbReference type="ChEBI" id="CHEBI:29105"/>
    </ligand>
</feature>
<evidence type="ECO:0000256" key="2">
    <source>
        <dbReference type="ARBA" id="ARBA00009085"/>
    </source>
</evidence>
<dbReference type="Gene3D" id="1.10.8.10">
    <property type="entry name" value="DNA helicase RuvA subunit, C-terminal domain"/>
    <property type="match status" value="2"/>
</dbReference>
<dbReference type="PANTHER" id="PTHR24006">
    <property type="entry name" value="UBIQUITIN CARBOXYL-TERMINAL HYDROLASE"/>
    <property type="match status" value="1"/>
</dbReference>
<feature type="binding site" evidence="12">
    <location>
        <position position="173"/>
    </location>
    <ligand>
        <name>Zn(2+)</name>
        <dbReference type="ChEBI" id="CHEBI:29105"/>
    </ligand>
</feature>
<keyword evidence="9 14" id="KW-0788">Thiol protease</keyword>
<dbReference type="GO" id="GO:0008270">
    <property type="term" value="F:zinc ion binding"/>
    <property type="evidence" value="ECO:0007669"/>
    <property type="project" value="UniProtKB-KW"/>
</dbReference>
<dbReference type="Pfam" id="PF00443">
    <property type="entry name" value="UCH"/>
    <property type="match status" value="1"/>
</dbReference>
<dbReference type="GO" id="GO:0016579">
    <property type="term" value="P:protein deubiquitination"/>
    <property type="evidence" value="ECO:0007669"/>
    <property type="project" value="InterPro"/>
</dbReference>
<dbReference type="InterPro" id="IPR016652">
    <property type="entry name" value="Ubiquitinyl_hydrolase"/>
</dbReference>
<dbReference type="InterPro" id="IPR038765">
    <property type="entry name" value="Papain-like_cys_pep_sf"/>
</dbReference>
<dbReference type="Proteomes" id="UP000240830">
    <property type="component" value="Unassembled WGS sequence"/>
</dbReference>
<dbReference type="EMBL" id="MTSL01000192">
    <property type="protein sequence ID" value="PJF17033.1"/>
    <property type="molecule type" value="Genomic_DNA"/>
</dbReference>
<evidence type="ECO:0000256" key="4">
    <source>
        <dbReference type="ARBA" id="ARBA00022723"/>
    </source>
</evidence>
<comment type="similarity">
    <text evidence="2 14">Belongs to the peptidase C19 family.</text>
</comment>
<organism evidence="18 19">
    <name type="scientific">Paramicrosporidium saccamoebae</name>
    <dbReference type="NCBI Taxonomy" id="1246581"/>
    <lineage>
        <taxon>Eukaryota</taxon>
        <taxon>Fungi</taxon>
        <taxon>Fungi incertae sedis</taxon>
        <taxon>Cryptomycota</taxon>
        <taxon>Cryptomycota incertae sedis</taxon>
        <taxon>Paramicrosporidium</taxon>
    </lineage>
</organism>
<dbReference type="GO" id="GO:0004843">
    <property type="term" value="F:cysteine-type deubiquitinase activity"/>
    <property type="evidence" value="ECO:0007669"/>
    <property type="project" value="UniProtKB-UniRule"/>
</dbReference>
<dbReference type="PIRSF" id="PIRSF016308">
    <property type="entry name" value="UBP"/>
    <property type="match status" value="1"/>
</dbReference>
<dbReference type="SUPFAM" id="SSF46934">
    <property type="entry name" value="UBA-like"/>
    <property type="match status" value="1"/>
</dbReference>
<dbReference type="FunFam" id="3.30.40.10:FF:000396">
    <property type="entry name" value="Ubiquitin carboxyl-terminal hydrolase"/>
    <property type="match status" value="1"/>
</dbReference>
<dbReference type="STRING" id="1246581.A0A2H9TGX5"/>
<dbReference type="InterPro" id="IPR041432">
    <property type="entry name" value="UBP13_Znf-UBP_var"/>
</dbReference>
<feature type="binding site" evidence="12">
    <location>
        <position position="193"/>
    </location>
    <ligand>
        <name>Zn(2+)</name>
        <dbReference type="ChEBI" id="CHEBI:29105"/>
    </ligand>
</feature>
<keyword evidence="4 12" id="KW-0479">Metal-binding</keyword>
<evidence type="ECO:0000256" key="7">
    <source>
        <dbReference type="ARBA" id="ARBA00022786"/>
    </source>
</evidence>
<evidence type="ECO:0000313" key="18">
    <source>
        <dbReference type="EMBL" id="PJF17033.1"/>
    </source>
</evidence>
<evidence type="ECO:0000256" key="6">
    <source>
        <dbReference type="ARBA" id="ARBA00022771"/>
    </source>
</evidence>
<feature type="binding site" evidence="12">
    <location>
        <position position="176"/>
    </location>
    <ligand>
        <name>Zn(2+)</name>
        <dbReference type="ChEBI" id="CHEBI:29105"/>
    </ligand>
</feature>
<comment type="catalytic activity">
    <reaction evidence="1 14">
        <text>Thiol-dependent hydrolysis of ester, thioester, amide, peptide and isopeptide bonds formed by the C-terminal Gly of ubiquitin (a 76-residue protein attached to proteins as an intracellular targeting signal).</text>
        <dbReference type="EC" id="3.4.19.12"/>
    </reaction>
</comment>
<dbReference type="Pfam" id="PF02148">
    <property type="entry name" value="zf-UBP"/>
    <property type="match status" value="1"/>
</dbReference>
<evidence type="ECO:0000256" key="14">
    <source>
        <dbReference type="RuleBase" id="RU366025"/>
    </source>
</evidence>
<dbReference type="SUPFAM" id="SSF57850">
    <property type="entry name" value="RING/U-box"/>
    <property type="match status" value="2"/>
</dbReference>
<dbReference type="PROSITE" id="PS00973">
    <property type="entry name" value="USP_2"/>
    <property type="match status" value="1"/>
</dbReference>
<evidence type="ECO:0000256" key="9">
    <source>
        <dbReference type="ARBA" id="ARBA00022807"/>
    </source>
</evidence>
<dbReference type="SUPFAM" id="SSF54001">
    <property type="entry name" value="Cysteine proteinases"/>
    <property type="match status" value="1"/>
</dbReference>
<dbReference type="InterPro" id="IPR050164">
    <property type="entry name" value="Peptidase_C19"/>
</dbReference>
<dbReference type="GO" id="GO:0005829">
    <property type="term" value="C:cytosol"/>
    <property type="evidence" value="ECO:0007669"/>
    <property type="project" value="TreeGrafter"/>
</dbReference>
<feature type="domain" description="UBA" evidence="15">
    <location>
        <begin position="550"/>
        <end position="591"/>
    </location>
</feature>
<evidence type="ECO:0000256" key="8">
    <source>
        <dbReference type="ARBA" id="ARBA00022801"/>
    </source>
</evidence>
<keyword evidence="8 14" id="KW-0378">Hydrolase</keyword>
<keyword evidence="19" id="KW-1185">Reference proteome</keyword>
<dbReference type="Gene3D" id="3.30.40.10">
    <property type="entry name" value="Zinc/RING finger domain, C3HC4 (zinc finger)"/>
    <property type="match status" value="2"/>
</dbReference>
<keyword evidence="7 14" id="KW-0833">Ubl conjugation pathway</keyword>
<accession>A0A2H9TGX5</accession>
<keyword evidence="10 12" id="KW-0862">Zinc</keyword>
<dbReference type="InterPro" id="IPR028889">
    <property type="entry name" value="USP"/>
</dbReference>
<dbReference type="Pfam" id="PF00627">
    <property type="entry name" value="UBA"/>
    <property type="match status" value="2"/>
</dbReference>
<feature type="domain" description="UBA" evidence="15">
    <location>
        <begin position="607"/>
        <end position="647"/>
    </location>
</feature>
<evidence type="ECO:0000256" key="12">
    <source>
        <dbReference type="PIRSR" id="PIRSR016308-3"/>
    </source>
</evidence>
<evidence type="ECO:0000256" key="10">
    <source>
        <dbReference type="ARBA" id="ARBA00022833"/>
    </source>
</evidence>
<dbReference type="GO" id="GO:0005634">
    <property type="term" value="C:nucleus"/>
    <property type="evidence" value="ECO:0007669"/>
    <property type="project" value="TreeGrafter"/>
</dbReference>
<evidence type="ECO:0000256" key="3">
    <source>
        <dbReference type="ARBA" id="ARBA00022670"/>
    </source>
</evidence>
<keyword evidence="3 14" id="KW-0645">Protease</keyword>
<evidence type="ECO:0000256" key="1">
    <source>
        <dbReference type="ARBA" id="ARBA00000707"/>
    </source>
</evidence>
<evidence type="ECO:0000259" key="16">
    <source>
        <dbReference type="PROSITE" id="PS50235"/>
    </source>
</evidence>
<dbReference type="InterPro" id="IPR018200">
    <property type="entry name" value="USP_CS"/>
</dbReference>
<feature type="active site" description="Proton acceptor" evidence="11">
    <location>
        <position position="689"/>
    </location>
</feature>
<evidence type="ECO:0000256" key="5">
    <source>
        <dbReference type="ARBA" id="ARBA00022737"/>
    </source>
</evidence>
<evidence type="ECO:0000256" key="13">
    <source>
        <dbReference type="PROSITE-ProRule" id="PRU00502"/>
    </source>
</evidence>
<feature type="active site" description="Nucleophile" evidence="11">
    <location>
        <position position="309"/>
    </location>
</feature>
<comment type="caution">
    <text evidence="18">The sequence shown here is derived from an EMBL/GenBank/DDBJ whole genome shotgun (WGS) entry which is preliminary data.</text>
</comment>